<evidence type="ECO:0000256" key="1">
    <source>
        <dbReference type="SAM" id="MobiDB-lite"/>
    </source>
</evidence>
<keyword evidence="5" id="KW-1185">Reference proteome</keyword>
<evidence type="ECO:0000313" key="4">
    <source>
        <dbReference type="EMBL" id="GHH39152.1"/>
    </source>
</evidence>
<organism evidence="4 5">
    <name type="scientific">Lentzea cavernae</name>
    <dbReference type="NCBI Taxonomy" id="2020703"/>
    <lineage>
        <taxon>Bacteria</taxon>
        <taxon>Bacillati</taxon>
        <taxon>Actinomycetota</taxon>
        <taxon>Actinomycetes</taxon>
        <taxon>Pseudonocardiales</taxon>
        <taxon>Pseudonocardiaceae</taxon>
        <taxon>Lentzea</taxon>
    </lineage>
</organism>
<comment type="caution">
    <text evidence="4">The sequence shown here is derived from an EMBL/GenBank/DDBJ whole genome shotgun (WGS) entry which is preliminary data.</text>
</comment>
<feature type="transmembrane region" description="Helical" evidence="2">
    <location>
        <begin position="304"/>
        <end position="323"/>
    </location>
</feature>
<keyword evidence="2" id="KW-0812">Transmembrane</keyword>
<keyword evidence="2" id="KW-0472">Membrane</keyword>
<proteinExistence type="predicted"/>
<keyword evidence="2" id="KW-1133">Transmembrane helix</keyword>
<sequence length="330" mass="33194">MSIAAVAGLVFLAAQGPVTDVPVTTTTVTTTTVTSASAPAPVSTTGPPALAPASTTSSSPAPAGCALTPGTVRNGELLWGLKKSFRQYVGVGLGGATGNSITASGGASITNLDEVVIDGVPNPRGVPTGAYRFSFDSADYTSPSRFTAKFRGTVALAYPSHFFTMLISNPQVSTSDGTTVLRADVELRTQPGAPANPVALPGVELGRLTAPAATPSGGLLTWPSVPVTLATSEAFAGFYQTGADLDPLTMRLGADCADTPPPPQTATVAPPPASSGDDLVPEARFRPTGGTPALAATGADIEHGLWAGVVIVLSGLALVLAAYRPRTRGR</sequence>
<feature type="domain" description="Htaa" evidence="3">
    <location>
        <begin position="75"/>
        <end position="250"/>
    </location>
</feature>
<dbReference type="Pfam" id="PF04213">
    <property type="entry name" value="HtaA"/>
    <property type="match status" value="1"/>
</dbReference>
<dbReference type="InterPro" id="IPR007331">
    <property type="entry name" value="Htaa"/>
</dbReference>
<reference evidence="5" key="1">
    <citation type="journal article" date="2019" name="Int. J. Syst. Evol. Microbiol.">
        <title>The Global Catalogue of Microorganisms (GCM) 10K type strain sequencing project: providing services to taxonomists for standard genome sequencing and annotation.</title>
        <authorList>
            <consortium name="The Broad Institute Genomics Platform"/>
            <consortium name="The Broad Institute Genome Sequencing Center for Infectious Disease"/>
            <person name="Wu L."/>
            <person name="Ma J."/>
        </authorList>
    </citation>
    <scope>NUCLEOTIDE SEQUENCE [LARGE SCALE GENOMIC DNA]</scope>
    <source>
        <strain evidence="5">CGMCC 4.7367</strain>
    </source>
</reference>
<protein>
    <recommendedName>
        <fullName evidence="3">Htaa domain-containing protein</fullName>
    </recommendedName>
</protein>
<gene>
    <name evidence="4" type="ORF">GCM10017774_30310</name>
</gene>
<dbReference type="RefSeq" id="WP_191298558.1">
    <property type="nucleotide sequence ID" value="NZ_BNAR01000004.1"/>
</dbReference>
<evidence type="ECO:0000259" key="3">
    <source>
        <dbReference type="Pfam" id="PF04213"/>
    </source>
</evidence>
<accession>A0ABQ3ME39</accession>
<feature type="region of interest" description="Disordered" evidence="1">
    <location>
        <begin position="31"/>
        <end position="62"/>
    </location>
</feature>
<evidence type="ECO:0000256" key="2">
    <source>
        <dbReference type="SAM" id="Phobius"/>
    </source>
</evidence>
<name>A0ABQ3ME39_9PSEU</name>
<evidence type="ECO:0000313" key="5">
    <source>
        <dbReference type="Proteomes" id="UP000605568"/>
    </source>
</evidence>
<dbReference type="Proteomes" id="UP000605568">
    <property type="component" value="Unassembled WGS sequence"/>
</dbReference>
<dbReference type="EMBL" id="BNAR01000004">
    <property type="protein sequence ID" value="GHH39152.1"/>
    <property type="molecule type" value="Genomic_DNA"/>
</dbReference>